<dbReference type="EMBL" id="GL379592">
    <property type="protein sequence ID" value="EFL91641.1"/>
    <property type="molecule type" value="Genomic_DNA"/>
</dbReference>
<organism evidence="1 2">
    <name type="scientific">Candidatus Regiella insecticola LSR1</name>
    <dbReference type="NCBI Taxonomy" id="663321"/>
    <lineage>
        <taxon>Bacteria</taxon>
        <taxon>Pseudomonadati</taxon>
        <taxon>Pseudomonadota</taxon>
        <taxon>Gammaproteobacteria</taxon>
        <taxon>Enterobacterales</taxon>
        <taxon>Enterobacteriaceae</taxon>
        <taxon>aphid secondary symbionts</taxon>
        <taxon>Candidatus Regiella</taxon>
    </lineage>
</organism>
<reference evidence="1" key="1">
    <citation type="journal article" date="2009" name="Environ. Microbiol.">
        <title>Dynamics of genome evolution in facultative symbionts of aphids.</title>
        <authorList>
            <person name="Degnan P.H."/>
            <person name="Leonardo T.E."/>
            <person name="Cass B.N."/>
            <person name="Hurwitz B."/>
            <person name="Stern D."/>
            <person name="Gibbs R.A."/>
            <person name="Richards S."/>
            <person name="Moran N.A."/>
        </authorList>
    </citation>
    <scope>NUCLEOTIDE SEQUENCE [LARGE SCALE GENOMIC DNA]</scope>
    <source>
        <strain evidence="1">LSR1</strain>
    </source>
</reference>
<dbReference type="InterPro" id="IPR017850">
    <property type="entry name" value="Alkaline_phosphatase_core_sf"/>
</dbReference>
<keyword evidence="2" id="KW-1185">Reference proteome</keyword>
<name>E0WSV6_9ENTR</name>
<proteinExistence type="predicted"/>
<dbReference type="SUPFAM" id="SSF53649">
    <property type="entry name" value="Alkaline phosphatase-like"/>
    <property type="match status" value="1"/>
</dbReference>
<dbReference type="Gene3D" id="3.40.720.10">
    <property type="entry name" value="Alkaline Phosphatase, subunit A"/>
    <property type="match status" value="1"/>
</dbReference>
<dbReference type="HOGENOM" id="CLU_705325_0_0_6"/>
<accession>E0WSV6</accession>
<gene>
    <name evidence="1" type="ORF">REG_1084</name>
</gene>
<evidence type="ECO:0000313" key="1">
    <source>
        <dbReference type="EMBL" id="EFL91641.1"/>
    </source>
</evidence>
<protein>
    <recommendedName>
        <fullName evidence="3">Sulfatase N-terminal domain-containing protein</fullName>
    </recommendedName>
</protein>
<dbReference type="Proteomes" id="UP000005726">
    <property type="component" value="Unassembled WGS sequence"/>
</dbReference>
<evidence type="ECO:0008006" key="3">
    <source>
        <dbReference type="Google" id="ProtNLM"/>
    </source>
</evidence>
<sequence>MINYSLFLAAPDIFKHRIYNNGDWLVHLSNTSPYDTAGHTGSSFKFLNYIANRKLMVAKGPSTFKFHHSVVTHSPTVLGSKCEILGVVPATLQNKSAEGACAMSQVINIIKKLKQENIFDNTMIIIAADHGSVYKPASFSKNMPYSSASPTLLIKPLYGNDLFQISDYPAQLSDIPKTIATAFNIPHEYSGIDLLSKGKQKNRSREFNYYVWSKEYHSGTKSRVPPITKYTIEGPLRDPMSWLFPIECEATLDFSKATQETYYFESNMISREHWGRWSYGPQVKFQFKIKPDCQTSSVFFNLTAFVTPKNPEQTAQVFINDKPVGDIAISIGEAQPKKFTFPLPISPDNTYSVRFEIDKPTSPKSVGVSGEERELGFGFVNMELLSNGSVQ</sequence>
<dbReference type="AlphaFoldDB" id="E0WSV6"/>
<evidence type="ECO:0000313" key="2">
    <source>
        <dbReference type="Proteomes" id="UP000005726"/>
    </source>
</evidence>